<evidence type="ECO:0000259" key="2">
    <source>
        <dbReference type="Pfam" id="PF12147"/>
    </source>
</evidence>
<name>A0A512MH26_9BACT</name>
<dbReference type="Proteomes" id="UP000321577">
    <property type="component" value="Unassembled WGS sequence"/>
</dbReference>
<dbReference type="SUPFAM" id="SSF53474">
    <property type="entry name" value="alpha/beta-Hydrolases"/>
    <property type="match status" value="1"/>
</dbReference>
<feature type="domain" description="Serine aminopeptidase S33" evidence="1">
    <location>
        <begin position="28"/>
        <end position="259"/>
    </location>
</feature>
<dbReference type="AlphaFoldDB" id="A0A512MH26"/>
<dbReference type="InterPro" id="IPR022742">
    <property type="entry name" value="Hydrolase_4"/>
</dbReference>
<dbReference type="Pfam" id="PF12146">
    <property type="entry name" value="Hydrolase_4"/>
    <property type="match status" value="1"/>
</dbReference>
<accession>A0A512MH26</accession>
<dbReference type="SUPFAM" id="SSF53335">
    <property type="entry name" value="S-adenosyl-L-methionine-dependent methyltransferases"/>
    <property type="match status" value="1"/>
</dbReference>
<dbReference type="Gene3D" id="3.40.50.1820">
    <property type="entry name" value="alpha/beta hydrolase"/>
    <property type="match status" value="1"/>
</dbReference>
<evidence type="ECO:0000259" key="1">
    <source>
        <dbReference type="Pfam" id="PF12146"/>
    </source>
</evidence>
<keyword evidence="4" id="KW-1185">Reference proteome</keyword>
<evidence type="ECO:0000313" key="3">
    <source>
        <dbReference type="EMBL" id="GEP46016.1"/>
    </source>
</evidence>
<dbReference type="Gene3D" id="3.40.50.150">
    <property type="entry name" value="Vaccinia Virus protein VP39"/>
    <property type="match status" value="1"/>
</dbReference>
<dbReference type="EMBL" id="BKAG01000067">
    <property type="protein sequence ID" value="GEP46016.1"/>
    <property type="molecule type" value="Genomic_DNA"/>
</dbReference>
<dbReference type="PANTHER" id="PTHR11614">
    <property type="entry name" value="PHOSPHOLIPASE-RELATED"/>
    <property type="match status" value="1"/>
</dbReference>
<dbReference type="OrthoDB" id="9806902at2"/>
<sequence length="579" mass="64036">MNTERLQFTTDDGLSLHYKTWNVQGATRALILLHRGHEHADRWDTVVPSLAMPDTAIYAWEARGHGQSPGRRGHAAGFMEYVRDLDTFFHHLQKVHGLVPERTVVVAHSVGAVVGATWVHDFAPRIAGLVLATPALEVNLIVPGALTGIRGLQKLQPDATIKSYVQGSWLTRDVNAAAVYDADKSISKDISARILIDLFDTAKRVISDAEVMDRPLLLFSAGADKVVKKEAIDALYTNYGCEQKTHLTLKGARHAIFHDLCREEVCGAIKRFAERCLANFTPPNLESDLSHPATNAEFASLKKPLPAPSLKGLSFIMQRASLGTMGRLSQGIRIGHATGFDSGESLDYVYENKARGNLGVGKVIDYFYINAIGWRGIRQRRACMNQALRYGLRQAREAGLPMQLMDIAGGAGRYLLDVLADSEFGFDLKILCRDWSESALATGRASAQQLGLQDRINHVRGDAFDESSLASVEPKPSVAVVSGLYELFPDNERLHRSLRGLFSAVSDGGYLIYTGQPWHPQVEMIARTLTNRDGQYWIMRRRPQGEMDALVEAAGFKKEKQWVDDFGIFTVSIARKPNA</sequence>
<gene>
    <name evidence="3" type="ORF">BGE01nite_53070</name>
</gene>
<dbReference type="InterPro" id="IPR029058">
    <property type="entry name" value="AB_hydrolase_fold"/>
</dbReference>
<reference evidence="3 4" key="1">
    <citation type="submission" date="2019-07" db="EMBL/GenBank/DDBJ databases">
        <title>Whole genome shotgun sequence of Brevifollis gellanilyticus NBRC 108608.</title>
        <authorList>
            <person name="Hosoyama A."/>
            <person name="Uohara A."/>
            <person name="Ohji S."/>
            <person name="Ichikawa N."/>
        </authorList>
    </citation>
    <scope>NUCLEOTIDE SEQUENCE [LARGE SCALE GENOMIC DNA]</scope>
    <source>
        <strain evidence="3 4">NBRC 108608</strain>
    </source>
</reference>
<dbReference type="RefSeq" id="WP_146855497.1">
    <property type="nucleotide sequence ID" value="NZ_BKAG01000067.1"/>
</dbReference>
<dbReference type="InterPro" id="IPR022744">
    <property type="entry name" value="MeTrfase_dom_put"/>
</dbReference>
<protein>
    <submittedName>
        <fullName evidence="3">Uncharacterized protein</fullName>
    </submittedName>
</protein>
<evidence type="ECO:0000313" key="4">
    <source>
        <dbReference type="Proteomes" id="UP000321577"/>
    </source>
</evidence>
<dbReference type="InterPro" id="IPR051044">
    <property type="entry name" value="MAG_DAG_Lipase"/>
</dbReference>
<organism evidence="3 4">
    <name type="scientific">Brevifollis gellanilyticus</name>
    <dbReference type="NCBI Taxonomy" id="748831"/>
    <lineage>
        <taxon>Bacteria</taxon>
        <taxon>Pseudomonadati</taxon>
        <taxon>Verrucomicrobiota</taxon>
        <taxon>Verrucomicrobiia</taxon>
        <taxon>Verrucomicrobiales</taxon>
        <taxon>Verrucomicrobiaceae</taxon>
    </lineage>
</organism>
<feature type="domain" description="Methyltransferase" evidence="2">
    <location>
        <begin position="286"/>
        <end position="576"/>
    </location>
</feature>
<dbReference type="InterPro" id="IPR029063">
    <property type="entry name" value="SAM-dependent_MTases_sf"/>
</dbReference>
<proteinExistence type="predicted"/>
<dbReference type="Pfam" id="PF12147">
    <property type="entry name" value="Methyltransf_20"/>
    <property type="match status" value="1"/>
</dbReference>
<comment type="caution">
    <text evidence="3">The sequence shown here is derived from an EMBL/GenBank/DDBJ whole genome shotgun (WGS) entry which is preliminary data.</text>
</comment>